<feature type="domain" description="HTH arsR-type" evidence="3">
    <location>
        <begin position="67"/>
        <end position="160"/>
    </location>
</feature>
<dbReference type="Proteomes" id="UP000001058">
    <property type="component" value="Unassembled WGS sequence"/>
</dbReference>
<dbReference type="SMART" id="SM00226">
    <property type="entry name" value="LMWPc"/>
    <property type="match status" value="1"/>
</dbReference>
<dbReference type="Pfam" id="PF01451">
    <property type="entry name" value="LMWPc"/>
    <property type="match status" value="1"/>
</dbReference>
<feature type="compositionally biased region" description="Basic and acidic residues" evidence="2">
    <location>
        <begin position="1"/>
        <end position="14"/>
    </location>
</feature>
<keyword evidence="5" id="KW-1185">Reference proteome</keyword>
<dbReference type="InterPro" id="IPR036196">
    <property type="entry name" value="Ptyr_pPase_sf"/>
</dbReference>
<reference evidence="4 5" key="1">
    <citation type="journal article" date="2010" name="Science">
        <title>Genomic analysis of organismal complexity in the multicellular green alga Volvox carteri.</title>
        <authorList>
            <person name="Prochnik S.E."/>
            <person name="Umen J."/>
            <person name="Nedelcu A.M."/>
            <person name="Hallmann A."/>
            <person name="Miller S.M."/>
            <person name="Nishii I."/>
            <person name="Ferris P."/>
            <person name="Kuo A."/>
            <person name="Mitros T."/>
            <person name="Fritz-Laylin L.K."/>
            <person name="Hellsten U."/>
            <person name="Chapman J."/>
            <person name="Simakov O."/>
            <person name="Rensing S.A."/>
            <person name="Terry A."/>
            <person name="Pangilinan J."/>
            <person name="Kapitonov V."/>
            <person name="Jurka J."/>
            <person name="Salamov A."/>
            <person name="Shapiro H."/>
            <person name="Schmutz J."/>
            <person name="Grimwood J."/>
            <person name="Lindquist E."/>
            <person name="Lucas S."/>
            <person name="Grigoriev I.V."/>
            <person name="Schmitt R."/>
            <person name="Kirk D."/>
            <person name="Rokhsar D.S."/>
        </authorList>
    </citation>
    <scope>NUCLEOTIDE SEQUENCE [LARGE SCALE GENOMIC DNA]</scope>
    <source>
        <strain evidence="5">f. Nagariensis / Eve</strain>
    </source>
</reference>
<dbReference type="InterPro" id="IPR036390">
    <property type="entry name" value="WH_DNA-bd_sf"/>
</dbReference>
<dbReference type="OrthoDB" id="2011805at2759"/>
<keyword evidence="1" id="KW-0059">Arsenical resistance</keyword>
<sequence length="287" mass="30793">ADVMRGELLGRDAGADDYGYQQAGTQCFGEGAPPEGGRGRSHEDSLTDESSSVKIESMNIDQSSSPLERAALLERAAKYAALSDPARLRIVDLLTLGDLSPTELQSELGIPANLLSHHLRSMELAGLAVRHRSEADKRRSYVRLAPGALEGLTPGREHGARRVLFVCTRNSARSQLATALWRTASDIPAVSAGTHPAEHVAPGAVDVARRHGLDLGGAKPRLIDHVAGAEDLVITVCDNAHEELPGLQGIHWSIPDPVRLDSEQAFEDAFADISRRVHDLAPRLRAA</sequence>
<dbReference type="SMART" id="SM00418">
    <property type="entry name" value="HTH_ARSR"/>
    <property type="match status" value="1"/>
</dbReference>
<name>D8UMW9_VOLCA</name>
<dbReference type="Gene3D" id="1.10.10.10">
    <property type="entry name" value="Winged helix-like DNA-binding domain superfamily/Winged helix DNA-binding domain"/>
    <property type="match status" value="1"/>
</dbReference>
<dbReference type="CDD" id="cd00090">
    <property type="entry name" value="HTH_ARSR"/>
    <property type="match status" value="1"/>
</dbReference>
<evidence type="ECO:0000313" key="4">
    <source>
        <dbReference type="EMBL" id="EFJ38930.1"/>
    </source>
</evidence>
<dbReference type="GO" id="GO:0046685">
    <property type="term" value="P:response to arsenic-containing substance"/>
    <property type="evidence" value="ECO:0007669"/>
    <property type="project" value="UniProtKB-KW"/>
</dbReference>
<gene>
    <name evidence="4" type="ORF">VOLCADRAFT_101516</name>
</gene>
<dbReference type="Gene3D" id="3.40.50.2300">
    <property type="match status" value="1"/>
</dbReference>
<evidence type="ECO:0000313" key="5">
    <source>
        <dbReference type="Proteomes" id="UP000001058"/>
    </source>
</evidence>
<proteinExistence type="predicted"/>
<evidence type="ECO:0000256" key="1">
    <source>
        <dbReference type="ARBA" id="ARBA00022849"/>
    </source>
</evidence>
<evidence type="ECO:0000259" key="3">
    <source>
        <dbReference type="PROSITE" id="PS50987"/>
    </source>
</evidence>
<dbReference type="PANTHER" id="PTHR43428">
    <property type="entry name" value="ARSENATE REDUCTASE"/>
    <property type="match status" value="1"/>
</dbReference>
<dbReference type="PROSITE" id="PS50987">
    <property type="entry name" value="HTH_ARSR_2"/>
    <property type="match status" value="1"/>
</dbReference>
<dbReference type="InParanoid" id="D8UMW9"/>
<dbReference type="eggNOG" id="ENOG502S4HS">
    <property type="taxonomic scope" value="Eukaryota"/>
</dbReference>
<dbReference type="InterPro" id="IPR011991">
    <property type="entry name" value="ArsR-like_HTH"/>
</dbReference>
<dbReference type="InterPro" id="IPR001845">
    <property type="entry name" value="HTH_ArsR_DNA-bd_dom"/>
</dbReference>
<dbReference type="InterPro" id="IPR036388">
    <property type="entry name" value="WH-like_DNA-bd_sf"/>
</dbReference>
<feature type="region of interest" description="Disordered" evidence="2">
    <location>
        <begin position="1"/>
        <end position="53"/>
    </location>
</feature>
<dbReference type="SUPFAM" id="SSF52788">
    <property type="entry name" value="Phosphotyrosine protein phosphatases I"/>
    <property type="match status" value="1"/>
</dbReference>
<dbReference type="SUPFAM" id="SSF46785">
    <property type="entry name" value="Winged helix' DNA-binding domain"/>
    <property type="match status" value="1"/>
</dbReference>
<accession>D8UMW9</accession>
<dbReference type="PANTHER" id="PTHR43428:SF1">
    <property type="entry name" value="ARSENATE REDUCTASE"/>
    <property type="match status" value="1"/>
</dbReference>
<dbReference type="AlphaFoldDB" id="D8UMW9"/>
<dbReference type="EMBL" id="GL379480">
    <property type="protein sequence ID" value="EFJ38930.1"/>
    <property type="molecule type" value="Genomic_DNA"/>
</dbReference>
<feature type="non-terminal residue" evidence="4">
    <location>
        <position position="1"/>
    </location>
</feature>
<dbReference type="GO" id="GO:0003700">
    <property type="term" value="F:DNA-binding transcription factor activity"/>
    <property type="evidence" value="ECO:0007669"/>
    <property type="project" value="InterPro"/>
</dbReference>
<evidence type="ECO:0000256" key="2">
    <source>
        <dbReference type="SAM" id="MobiDB-lite"/>
    </source>
</evidence>
<dbReference type="KEGG" id="vcn:VOLCADRAFT_101516"/>
<dbReference type="STRING" id="3068.D8UMW9"/>
<protein>
    <recommendedName>
        <fullName evidence="3">HTH arsR-type domain-containing protein</fullName>
    </recommendedName>
</protein>
<dbReference type="Pfam" id="PF12840">
    <property type="entry name" value="HTH_20"/>
    <property type="match status" value="1"/>
</dbReference>
<dbReference type="PRINTS" id="PR00778">
    <property type="entry name" value="HTHARSR"/>
</dbReference>
<organism evidence="5">
    <name type="scientific">Volvox carteri f. nagariensis</name>
    <dbReference type="NCBI Taxonomy" id="3068"/>
    <lineage>
        <taxon>Eukaryota</taxon>
        <taxon>Viridiplantae</taxon>
        <taxon>Chlorophyta</taxon>
        <taxon>core chlorophytes</taxon>
        <taxon>Chlorophyceae</taxon>
        <taxon>CS clade</taxon>
        <taxon>Chlamydomonadales</taxon>
        <taxon>Volvocaceae</taxon>
        <taxon>Volvox</taxon>
    </lineage>
</organism>
<dbReference type="InterPro" id="IPR023485">
    <property type="entry name" value="Ptyr_pPase"/>
</dbReference>